<dbReference type="EMBL" id="PNCG01000005">
    <property type="protein sequence ID" value="TMP87625.1"/>
    <property type="molecule type" value="Genomic_DNA"/>
</dbReference>
<dbReference type="STRING" id="151081.TW72_04235"/>
<dbReference type="PANTHER" id="PTHR47861:SF4">
    <property type="entry name" value="FKBP-TYPE 16 KDA PEPTIDYL-PROLYL CIS-TRANS ISOMERASE"/>
    <property type="match status" value="1"/>
</dbReference>
<accession>A0A0F4Q2S8</accession>
<dbReference type="NCBIfam" id="NF011676">
    <property type="entry name" value="PRK15095.1"/>
    <property type="match status" value="1"/>
</dbReference>
<protein>
    <recommendedName>
        <fullName evidence="6">Peptidyl-prolyl cis-trans isomerase</fullName>
        <ecNumber evidence="6">5.2.1.8</ecNumber>
    </recommendedName>
</protein>
<dbReference type="InterPro" id="IPR046357">
    <property type="entry name" value="PPIase_dom_sf"/>
</dbReference>
<dbReference type="PATRIC" id="fig|151081.8.peg.273"/>
<comment type="catalytic activity">
    <reaction evidence="1 5 6">
        <text>[protein]-peptidylproline (omega=180) = [protein]-peptidylproline (omega=0)</text>
        <dbReference type="Rhea" id="RHEA:16237"/>
        <dbReference type="Rhea" id="RHEA-COMP:10747"/>
        <dbReference type="Rhea" id="RHEA-COMP:10748"/>
        <dbReference type="ChEBI" id="CHEBI:83833"/>
        <dbReference type="ChEBI" id="CHEBI:83834"/>
        <dbReference type="EC" id="5.2.1.8"/>
    </reaction>
</comment>
<dbReference type="Proteomes" id="UP000305874">
    <property type="component" value="Unassembled WGS sequence"/>
</dbReference>
<dbReference type="EC" id="5.2.1.8" evidence="6"/>
<dbReference type="RefSeq" id="WP_045978213.1">
    <property type="nucleotide sequence ID" value="NZ_CP023396.1"/>
</dbReference>
<dbReference type="Pfam" id="PF00254">
    <property type="entry name" value="FKBP_C"/>
    <property type="match status" value="1"/>
</dbReference>
<evidence type="ECO:0000256" key="2">
    <source>
        <dbReference type="ARBA" id="ARBA00006577"/>
    </source>
</evidence>
<evidence type="ECO:0000313" key="11">
    <source>
        <dbReference type="Proteomes" id="UP000305874"/>
    </source>
</evidence>
<evidence type="ECO:0000313" key="9">
    <source>
        <dbReference type="EMBL" id="TMP87625.1"/>
    </source>
</evidence>
<feature type="domain" description="PPIase FKBP-type" evidence="7">
    <location>
        <begin position="9"/>
        <end position="74"/>
    </location>
</feature>
<reference evidence="9 11" key="2">
    <citation type="submission" date="2017-12" db="EMBL/GenBank/DDBJ databases">
        <authorList>
            <person name="Paulsen S."/>
            <person name="Gram L.K."/>
        </authorList>
    </citation>
    <scope>NUCLEOTIDE SEQUENCE [LARGE SCALE GENOMIC DNA]</scope>
    <source>
        <strain evidence="9 11">S2897</strain>
    </source>
</reference>
<dbReference type="EMBL" id="JXXZ01000004">
    <property type="protein sequence ID" value="KJZ01070.1"/>
    <property type="molecule type" value="Genomic_DNA"/>
</dbReference>
<evidence type="ECO:0000313" key="10">
    <source>
        <dbReference type="Proteomes" id="UP000033664"/>
    </source>
</evidence>
<dbReference type="eggNOG" id="COG1047">
    <property type="taxonomic scope" value="Bacteria"/>
</dbReference>
<organism evidence="8 10">
    <name type="scientific">Pseudoalteromonas ruthenica</name>
    <dbReference type="NCBI Taxonomy" id="151081"/>
    <lineage>
        <taxon>Bacteria</taxon>
        <taxon>Pseudomonadati</taxon>
        <taxon>Pseudomonadota</taxon>
        <taxon>Gammaproteobacteria</taxon>
        <taxon>Alteromonadales</taxon>
        <taxon>Pseudoalteromonadaceae</taxon>
        <taxon>Pseudoalteromonas</taxon>
    </lineage>
</organism>
<evidence type="ECO:0000313" key="8">
    <source>
        <dbReference type="EMBL" id="KJZ01070.1"/>
    </source>
</evidence>
<reference evidence="8 10" key="1">
    <citation type="journal article" date="2015" name="BMC Genomics">
        <title>Genome mining reveals unlocked bioactive potential of marine Gram-negative bacteria.</title>
        <authorList>
            <person name="Machado H."/>
            <person name="Sonnenschein E.C."/>
            <person name="Melchiorsen J."/>
            <person name="Gram L."/>
        </authorList>
    </citation>
    <scope>NUCLEOTIDE SEQUENCE [LARGE SCALE GENOMIC DNA]</scope>
    <source>
        <strain evidence="8 10">S3137</strain>
    </source>
</reference>
<proteinExistence type="inferred from homology"/>
<keyword evidence="3 5" id="KW-0697">Rotamase</keyword>
<evidence type="ECO:0000259" key="7">
    <source>
        <dbReference type="PROSITE" id="PS50059"/>
    </source>
</evidence>
<keyword evidence="4 5" id="KW-0413">Isomerase</keyword>
<keyword evidence="10" id="KW-1185">Reference proteome</keyword>
<reference evidence="9" key="4">
    <citation type="submission" date="2019-09" db="EMBL/GenBank/DDBJ databases">
        <title>Co-occurence of chitin degradation, pigmentation and bioactivity in marine Pseudoalteromonas.</title>
        <authorList>
            <person name="Sonnenschein E.C."/>
            <person name="Bech P.K."/>
        </authorList>
    </citation>
    <scope>NUCLEOTIDE SEQUENCE</scope>
    <source>
        <strain evidence="9">S2897</strain>
    </source>
</reference>
<reference evidence="11" key="3">
    <citation type="submission" date="2019-06" db="EMBL/GenBank/DDBJ databases">
        <title>Co-occurence of chitin degradation, pigmentation and bioactivity in marine Pseudoalteromonas.</title>
        <authorList>
            <person name="Sonnenschein E.C."/>
            <person name="Bech P.K."/>
        </authorList>
    </citation>
    <scope>NUCLEOTIDE SEQUENCE [LARGE SCALE GENOMIC DNA]</scope>
    <source>
        <strain evidence="11">S2897</strain>
    </source>
</reference>
<evidence type="ECO:0000256" key="5">
    <source>
        <dbReference type="PROSITE-ProRule" id="PRU00277"/>
    </source>
</evidence>
<comment type="similarity">
    <text evidence="2 6">Belongs to the FKBP-type PPIase family.</text>
</comment>
<dbReference type="InterPro" id="IPR001179">
    <property type="entry name" value="PPIase_FKBP_dom"/>
</dbReference>
<evidence type="ECO:0000256" key="3">
    <source>
        <dbReference type="ARBA" id="ARBA00023110"/>
    </source>
</evidence>
<dbReference type="GO" id="GO:0003755">
    <property type="term" value="F:peptidyl-prolyl cis-trans isomerase activity"/>
    <property type="evidence" value="ECO:0007669"/>
    <property type="project" value="UniProtKB-UniRule"/>
</dbReference>
<dbReference type="Gene3D" id="3.10.50.40">
    <property type="match status" value="1"/>
</dbReference>
<evidence type="ECO:0000256" key="1">
    <source>
        <dbReference type="ARBA" id="ARBA00000971"/>
    </source>
</evidence>
<name>A0A0F4Q2S8_9GAMM</name>
<dbReference type="InterPro" id="IPR048261">
    <property type="entry name" value="SlpA/SlyD-like_ins_sf"/>
</dbReference>
<dbReference type="OrthoDB" id="9808891at2"/>
<dbReference type="Proteomes" id="UP000033664">
    <property type="component" value="Unassembled WGS sequence"/>
</dbReference>
<dbReference type="Gene3D" id="2.40.10.330">
    <property type="match status" value="1"/>
</dbReference>
<dbReference type="PANTHER" id="PTHR47861">
    <property type="entry name" value="FKBP-TYPE PEPTIDYL-PROLYL CIS-TRANS ISOMERASE SLYD"/>
    <property type="match status" value="1"/>
</dbReference>
<sequence>MSNMVIGANSEVVFHFSIKLSDGSAADSTKVHDKPAKLTMGDGSLTENFEKCLLGLSAGDEKSFELEPEDAFGQPNPDNIYHVDRSKFGSDAPAQVGAIIAFTQPDGTELPGVVREVVGESVTIDFNHPLAGQKLTFEVEILEVTNP</sequence>
<dbReference type="PROSITE" id="PS50059">
    <property type="entry name" value="FKBP_PPIASE"/>
    <property type="match status" value="1"/>
</dbReference>
<dbReference type="GeneID" id="58227694"/>
<evidence type="ECO:0000256" key="4">
    <source>
        <dbReference type="ARBA" id="ARBA00023235"/>
    </source>
</evidence>
<dbReference type="AlphaFoldDB" id="A0A0F4Q2S8"/>
<dbReference type="SUPFAM" id="SSF54534">
    <property type="entry name" value="FKBP-like"/>
    <property type="match status" value="1"/>
</dbReference>
<evidence type="ECO:0000256" key="6">
    <source>
        <dbReference type="RuleBase" id="RU003915"/>
    </source>
</evidence>
<comment type="caution">
    <text evidence="8">The sequence shown here is derived from an EMBL/GenBank/DDBJ whole genome shotgun (WGS) entry which is preliminary data.</text>
</comment>
<gene>
    <name evidence="9" type="ORF">CWC05_07145</name>
    <name evidence="8" type="ORF">TW72_04235</name>
</gene>